<comment type="caution">
    <text evidence="1">The sequence shown here is derived from an EMBL/GenBank/DDBJ whole genome shotgun (WGS) entry which is preliminary data.</text>
</comment>
<name>A0A1X4NRF2_9RHOB</name>
<dbReference type="AlphaFoldDB" id="A0A1X4NRF2"/>
<dbReference type="Proteomes" id="UP000193926">
    <property type="component" value="Unassembled WGS sequence"/>
</dbReference>
<reference evidence="1 2" key="1">
    <citation type="submission" date="2014-03" db="EMBL/GenBank/DDBJ databases">
        <title>The draft genome sequence of Marivita geojedonensis KCTC 23882.</title>
        <authorList>
            <person name="Lai Q."/>
            <person name="Shao Z."/>
        </authorList>
    </citation>
    <scope>NUCLEOTIDE SEQUENCE [LARGE SCALE GENOMIC DNA]</scope>
    <source>
        <strain evidence="1 2">DPG-138</strain>
    </source>
</reference>
<proteinExistence type="predicted"/>
<organism evidence="1 2">
    <name type="scientific">Marivita geojedonensis</name>
    <dbReference type="NCBI Taxonomy" id="1123756"/>
    <lineage>
        <taxon>Bacteria</taxon>
        <taxon>Pseudomonadati</taxon>
        <taxon>Pseudomonadota</taxon>
        <taxon>Alphaproteobacteria</taxon>
        <taxon>Rhodobacterales</taxon>
        <taxon>Roseobacteraceae</taxon>
        <taxon>Marivita</taxon>
    </lineage>
</organism>
<gene>
    <name evidence="1" type="ORF">MGEO_02835</name>
</gene>
<evidence type="ECO:0000313" key="1">
    <source>
        <dbReference type="EMBL" id="OSQ53487.1"/>
    </source>
</evidence>
<accession>A0A1X4NRF2</accession>
<protein>
    <submittedName>
        <fullName evidence="1">Uncharacterized protein</fullName>
    </submittedName>
</protein>
<dbReference type="OrthoDB" id="7859607at2"/>
<evidence type="ECO:0000313" key="2">
    <source>
        <dbReference type="Proteomes" id="UP000193926"/>
    </source>
</evidence>
<keyword evidence="2" id="KW-1185">Reference proteome</keyword>
<sequence>MQRLTPDIKPPILPARSVVMDGFRALTLTLCLLSVLTRPALAETPVVSCHSGAFSVSAEDPQEADLACAIIDKTHARLAQLGFEMLEPARVEITSALDVAQGVCVGLYNAMEKKLQILSRSCLQDQTAHSIGFAEMEPDLLFETVLVHELVHAHIDQHSSGRFLPRVAHEYLAYSIQLDLLPEADRIRILEKAQIAAPIVFDEISASLLQFSPIHFAAMAWMHFDQEGADSDLVDRIIRGDLLFNTLWD</sequence>
<dbReference type="RefSeq" id="WP_085635165.1">
    <property type="nucleotide sequence ID" value="NZ_JFKC01000001.1"/>
</dbReference>
<dbReference type="EMBL" id="JFKC01000001">
    <property type="protein sequence ID" value="OSQ53487.1"/>
    <property type="molecule type" value="Genomic_DNA"/>
</dbReference>